<evidence type="ECO:0000313" key="1">
    <source>
        <dbReference type="EMBL" id="EFO24505.2"/>
    </source>
</evidence>
<organism evidence="1">
    <name type="scientific">Loa loa</name>
    <name type="common">Eye worm</name>
    <name type="synonym">Filaria loa</name>
    <dbReference type="NCBI Taxonomy" id="7209"/>
    <lineage>
        <taxon>Eukaryota</taxon>
        <taxon>Metazoa</taxon>
        <taxon>Ecdysozoa</taxon>
        <taxon>Nematoda</taxon>
        <taxon>Chromadorea</taxon>
        <taxon>Rhabditida</taxon>
        <taxon>Spirurina</taxon>
        <taxon>Spiruromorpha</taxon>
        <taxon>Filarioidea</taxon>
        <taxon>Onchocercidae</taxon>
        <taxon>Loa</taxon>
    </lineage>
</organism>
<dbReference type="Gene3D" id="2.60.120.200">
    <property type="match status" value="1"/>
</dbReference>
<evidence type="ECO:0008006" key="2">
    <source>
        <dbReference type="Google" id="ProtNLM"/>
    </source>
</evidence>
<accession>A0A1S0U2W1</accession>
<dbReference type="KEGG" id="loa:LOAG_03975"/>
<sequence length="105" mass="12200">MEEEKYEERRATLSFSYWRSNNISKLDVCIAQQNAFICTYTAPDIVGNELRWIKQKITLSNNLLTPFKIVFRARNIHTPSDIVAVDEIEYSNYPPKAFSSSVCFI</sequence>
<reference evidence="1" key="1">
    <citation type="submission" date="2012-04" db="EMBL/GenBank/DDBJ databases">
        <title>The Genome Sequence of Loa loa.</title>
        <authorList>
            <consortium name="The Broad Institute Genome Sequencing Platform"/>
            <consortium name="Broad Institute Genome Sequencing Center for Infectious Disease"/>
            <person name="Nutman T.B."/>
            <person name="Fink D.L."/>
            <person name="Russ C."/>
            <person name="Young S."/>
            <person name="Zeng Q."/>
            <person name="Gargeya S."/>
            <person name="Alvarado L."/>
            <person name="Berlin A."/>
            <person name="Chapman S.B."/>
            <person name="Chen Z."/>
            <person name="Freedman E."/>
            <person name="Gellesch M."/>
            <person name="Goldberg J."/>
            <person name="Griggs A."/>
            <person name="Gujja S."/>
            <person name="Heilman E.R."/>
            <person name="Heiman D."/>
            <person name="Howarth C."/>
            <person name="Mehta T."/>
            <person name="Neiman D."/>
            <person name="Pearson M."/>
            <person name="Roberts A."/>
            <person name="Saif S."/>
            <person name="Shea T."/>
            <person name="Shenoy N."/>
            <person name="Sisk P."/>
            <person name="Stolte C."/>
            <person name="Sykes S."/>
            <person name="White J."/>
            <person name="Yandava C."/>
            <person name="Haas B."/>
            <person name="Henn M.R."/>
            <person name="Nusbaum C."/>
            <person name="Birren B."/>
        </authorList>
    </citation>
    <scope>NUCLEOTIDE SEQUENCE [LARGE SCALE GENOMIC DNA]</scope>
</reference>
<dbReference type="CTD" id="9941378"/>
<dbReference type="AlphaFoldDB" id="A0A1S0U2W1"/>
<dbReference type="OrthoDB" id="5807587at2759"/>
<proteinExistence type="predicted"/>
<dbReference type="EMBL" id="JH712084">
    <property type="protein sequence ID" value="EFO24505.2"/>
    <property type="molecule type" value="Genomic_DNA"/>
</dbReference>
<dbReference type="RefSeq" id="XP_003139560.2">
    <property type="nucleotide sequence ID" value="XM_003139512.2"/>
</dbReference>
<name>A0A1S0U2W1_LOALO</name>
<dbReference type="GeneID" id="9941378"/>
<gene>
    <name evidence="1" type="ORF">LOAG_03975</name>
</gene>
<dbReference type="InParanoid" id="A0A1S0U2W1"/>
<protein>
    <recommendedName>
        <fullName evidence="2">MAM domain-containing protein</fullName>
    </recommendedName>
</protein>